<dbReference type="SUPFAM" id="SSF52980">
    <property type="entry name" value="Restriction endonuclease-like"/>
    <property type="match status" value="1"/>
</dbReference>
<dbReference type="InterPro" id="IPR012296">
    <property type="entry name" value="Nuclease_put_TT1808"/>
</dbReference>
<dbReference type="Proteomes" id="UP000284112">
    <property type="component" value="Unassembled WGS sequence"/>
</dbReference>
<dbReference type="Pfam" id="PF05685">
    <property type="entry name" value="Uma2"/>
    <property type="match status" value="1"/>
</dbReference>
<dbReference type="CDD" id="cd06260">
    <property type="entry name" value="DUF820-like"/>
    <property type="match status" value="1"/>
</dbReference>
<feature type="domain" description="Putative restriction endonuclease" evidence="1">
    <location>
        <begin position="87"/>
        <end position="227"/>
    </location>
</feature>
<keyword evidence="2" id="KW-0378">Hydrolase</keyword>
<proteinExistence type="predicted"/>
<dbReference type="InterPro" id="IPR011335">
    <property type="entry name" value="Restrct_endonuc-II-like"/>
</dbReference>
<dbReference type="Gene3D" id="3.90.1570.10">
    <property type="entry name" value="tt1808, chain A"/>
    <property type="match status" value="1"/>
</dbReference>
<dbReference type="InterPro" id="IPR008538">
    <property type="entry name" value="Uma2"/>
</dbReference>
<evidence type="ECO:0000313" key="2">
    <source>
        <dbReference type="EMBL" id="RHG06680.1"/>
    </source>
</evidence>
<reference evidence="2 3" key="1">
    <citation type="submission" date="2018-08" db="EMBL/GenBank/DDBJ databases">
        <title>A genome reference for cultivated species of the human gut microbiota.</title>
        <authorList>
            <person name="Zou Y."/>
            <person name="Xue W."/>
            <person name="Luo G."/>
        </authorList>
    </citation>
    <scope>NUCLEOTIDE SEQUENCE [LARGE SCALE GENOMIC DNA]</scope>
    <source>
        <strain evidence="2 3">AM23-13</strain>
    </source>
</reference>
<dbReference type="PANTHER" id="PTHR36558:SF1">
    <property type="entry name" value="RESTRICTION ENDONUCLEASE DOMAIN-CONTAINING PROTEIN-RELATED"/>
    <property type="match status" value="1"/>
</dbReference>
<organism evidence="2 3">
    <name type="scientific">Dorea longicatena</name>
    <dbReference type="NCBI Taxonomy" id="88431"/>
    <lineage>
        <taxon>Bacteria</taxon>
        <taxon>Bacillati</taxon>
        <taxon>Bacillota</taxon>
        <taxon>Clostridia</taxon>
        <taxon>Lachnospirales</taxon>
        <taxon>Lachnospiraceae</taxon>
        <taxon>Dorea</taxon>
    </lineage>
</organism>
<protein>
    <submittedName>
        <fullName evidence="2">Uma2 family endonuclease</fullName>
    </submittedName>
</protein>
<evidence type="ECO:0000259" key="1">
    <source>
        <dbReference type="Pfam" id="PF05685"/>
    </source>
</evidence>
<keyword evidence="2" id="KW-0255">Endonuclease</keyword>
<comment type="caution">
    <text evidence="2">The sequence shown here is derived from an EMBL/GenBank/DDBJ whole genome shotgun (WGS) entry which is preliminary data.</text>
</comment>
<evidence type="ECO:0000313" key="3">
    <source>
        <dbReference type="Proteomes" id="UP000284112"/>
    </source>
</evidence>
<dbReference type="GO" id="GO:0004519">
    <property type="term" value="F:endonuclease activity"/>
    <property type="evidence" value="ECO:0007669"/>
    <property type="project" value="UniProtKB-KW"/>
</dbReference>
<dbReference type="AlphaFoldDB" id="A0A414S0K3"/>
<accession>A0A414S0K3</accession>
<dbReference type="RefSeq" id="WP_118309868.1">
    <property type="nucleotide sequence ID" value="NZ_AP031429.1"/>
</dbReference>
<gene>
    <name evidence="2" type="ORF">DW641_10785</name>
</gene>
<name>A0A414S0K3_9FIRM</name>
<sequence length="267" mass="30388">MTITEMRELKKQNGYTLEKIVDRSGLDFEIVAKIFSEDDTIGQKEFCKMLSYSEIRSLERVFVQADVNKIAEALGVYKVKKQGEYTLEDYYALSDEQRYELIDGILYDMAAPTVVHQELVLEIAAALRQYIKGKGGKCKVFVSPIDVQLDKDDKTMVQPDIFILCDQSKNIGRCIYGAPDMVIEITSPSTRKKDFGKKLEKYVNAGVREYWIVDVKNRKVIVYDLGEDFGENMDLAIYGMDGKVPVGIYDGECKIDFEEIIGSVENI</sequence>
<dbReference type="EMBL" id="QRHW01000019">
    <property type="protein sequence ID" value="RHG06680.1"/>
    <property type="molecule type" value="Genomic_DNA"/>
</dbReference>
<keyword evidence="2" id="KW-0540">Nuclease</keyword>
<dbReference type="PANTHER" id="PTHR36558">
    <property type="entry name" value="GLR1098 PROTEIN"/>
    <property type="match status" value="1"/>
</dbReference>